<feature type="non-terminal residue" evidence="1">
    <location>
        <position position="1"/>
    </location>
</feature>
<reference evidence="1 2" key="1">
    <citation type="journal article" date="2019" name="Sci. Rep.">
        <title>Orb-weaving spider Araneus ventricosus genome elucidates the spidroin gene catalogue.</title>
        <authorList>
            <person name="Kono N."/>
            <person name="Nakamura H."/>
            <person name="Ohtoshi R."/>
            <person name="Moran D.A.P."/>
            <person name="Shinohara A."/>
            <person name="Yoshida Y."/>
            <person name="Fujiwara M."/>
            <person name="Mori M."/>
            <person name="Tomita M."/>
            <person name="Arakawa K."/>
        </authorList>
    </citation>
    <scope>NUCLEOTIDE SEQUENCE [LARGE SCALE GENOMIC DNA]</scope>
</reference>
<name>A0A4Y2WMH7_ARAVE</name>
<accession>A0A4Y2WMH7</accession>
<dbReference type="Proteomes" id="UP000499080">
    <property type="component" value="Unassembled WGS sequence"/>
</dbReference>
<evidence type="ECO:0000313" key="2">
    <source>
        <dbReference type="Proteomes" id="UP000499080"/>
    </source>
</evidence>
<keyword evidence="2" id="KW-1185">Reference proteome</keyword>
<protein>
    <submittedName>
        <fullName evidence="1">Uncharacterized protein</fullName>
    </submittedName>
</protein>
<gene>
    <name evidence="1" type="ORF">AVEN_173315_1</name>
</gene>
<comment type="caution">
    <text evidence="1">The sequence shown here is derived from an EMBL/GenBank/DDBJ whole genome shotgun (WGS) entry which is preliminary data.</text>
</comment>
<evidence type="ECO:0000313" key="1">
    <source>
        <dbReference type="EMBL" id="GBO37896.1"/>
    </source>
</evidence>
<organism evidence="1 2">
    <name type="scientific">Araneus ventricosus</name>
    <name type="common">Orbweaver spider</name>
    <name type="synonym">Epeira ventricosa</name>
    <dbReference type="NCBI Taxonomy" id="182803"/>
    <lineage>
        <taxon>Eukaryota</taxon>
        <taxon>Metazoa</taxon>
        <taxon>Ecdysozoa</taxon>
        <taxon>Arthropoda</taxon>
        <taxon>Chelicerata</taxon>
        <taxon>Arachnida</taxon>
        <taxon>Araneae</taxon>
        <taxon>Araneomorphae</taxon>
        <taxon>Entelegynae</taxon>
        <taxon>Araneoidea</taxon>
        <taxon>Araneidae</taxon>
        <taxon>Araneus</taxon>
    </lineage>
</organism>
<proteinExistence type="predicted"/>
<sequence length="37" mass="3951">AQTMEAVTANPADMLLVEHAIAVISYLDDPAIRLPAE</sequence>
<dbReference type="AlphaFoldDB" id="A0A4Y2WMH7"/>
<dbReference type="EMBL" id="BGPR01062484">
    <property type="protein sequence ID" value="GBO37896.1"/>
    <property type="molecule type" value="Genomic_DNA"/>
</dbReference>